<dbReference type="SUPFAM" id="SSF46689">
    <property type="entry name" value="Homeodomain-like"/>
    <property type="match status" value="1"/>
</dbReference>
<gene>
    <name evidence="6" type="ORF">ACFFSA_35750</name>
</gene>
<dbReference type="Gene3D" id="1.10.357.10">
    <property type="entry name" value="Tetracycline Repressor, domain 2"/>
    <property type="match status" value="1"/>
</dbReference>
<name>A0ABV5S9V0_9ACTN</name>
<dbReference type="InterPro" id="IPR011075">
    <property type="entry name" value="TetR_C"/>
</dbReference>
<feature type="DNA-binding region" description="H-T-H motif" evidence="4">
    <location>
        <begin position="38"/>
        <end position="57"/>
    </location>
</feature>
<protein>
    <submittedName>
        <fullName evidence="6">TetR/AcrR family transcriptional regulator</fullName>
    </submittedName>
</protein>
<evidence type="ECO:0000259" key="5">
    <source>
        <dbReference type="PROSITE" id="PS50977"/>
    </source>
</evidence>
<dbReference type="Gene3D" id="1.10.10.60">
    <property type="entry name" value="Homeodomain-like"/>
    <property type="match status" value="1"/>
</dbReference>
<reference evidence="6 7" key="1">
    <citation type="submission" date="2024-09" db="EMBL/GenBank/DDBJ databases">
        <authorList>
            <person name="Sun Q."/>
            <person name="Mori K."/>
        </authorList>
    </citation>
    <scope>NUCLEOTIDE SEQUENCE [LARGE SCALE GENOMIC DNA]</scope>
    <source>
        <strain evidence="6 7">JCM 3143</strain>
    </source>
</reference>
<keyword evidence="2 4" id="KW-0238">DNA-binding</keyword>
<evidence type="ECO:0000313" key="7">
    <source>
        <dbReference type="Proteomes" id="UP001589532"/>
    </source>
</evidence>
<comment type="caution">
    <text evidence="6">The sequence shown here is derived from an EMBL/GenBank/DDBJ whole genome shotgun (WGS) entry which is preliminary data.</text>
</comment>
<evidence type="ECO:0000256" key="3">
    <source>
        <dbReference type="ARBA" id="ARBA00023163"/>
    </source>
</evidence>
<accession>A0ABV5S9V0</accession>
<dbReference type="Pfam" id="PF00440">
    <property type="entry name" value="TetR_N"/>
    <property type="match status" value="1"/>
</dbReference>
<feature type="domain" description="HTH tetR-type" evidence="5">
    <location>
        <begin position="15"/>
        <end position="75"/>
    </location>
</feature>
<dbReference type="InterPro" id="IPR036271">
    <property type="entry name" value="Tet_transcr_reg_TetR-rel_C_sf"/>
</dbReference>
<evidence type="ECO:0000256" key="2">
    <source>
        <dbReference type="ARBA" id="ARBA00023125"/>
    </source>
</evidence>
<dbReference type="PANTHER" id="PTHR30055">
    <property type="entry name" value="HTH-TYPE TRANSCRIPTIONAL REGULATOR RUTR"/>
    <property type="match status" value="1"/>
</dbReference>
<dbReference type="PANTHER" id="PTHR30055:SF148">
    <property type="entry name" value="TETR-FAMILY TRANSCRIPTIONAL REGULATOR"/>
    <property type="match status" value="1"/>
</dbReference>
<evidence type="ECO:0000313" key="6">
    <source>
        <dbReference type="EMBL" id="MFB9628465.1"/>
    </source>
</evidence>
<dbReference type="InterPro" id="IPR001647">
    <property type="entry name" value="HTH_TetR"/>
</dbReference>
<sequence>MPPKRKPAGAAVPQAGVTAAIERAMFDELLEKGYARMSMEAVARRAGVGKAALYRRWPSKEAMLVDLVGDLARQHIPHVPDTGTLDGDVRAFLDTTLAQMRDPQINKIALDLVAEAGRCPTLGDALREVVSRPRRAAAEEVLGRAIERGDVPAGLDLQLGIDLMISPLTFRLVIASGPVDGDYLTRLTRSVVAAIRAS</sequence>
<proteinExistence type="predicted"/>
<dbReference type="RefSeq" id="WP_344987467.1">
    <property type="nucleotide sequence ID" value="NZ_BAAAXV010000001.1"/>
</dbReference>
<dbReference type="Pfam" id="PF16859">
    <property type="entry name" value="TetR_C_11"/>
    <property type="match status" value="1"/>
</dbReference>
<dbReference type="InterPro" id="IPR050109">
    <property type="entry name" value="HTH-type_TetR-like_transc_reg"/>
</dbReference>
<dbReference type="PRINTS" id="PR00455">
    <property type="entry name" value="HTHTETR"/>
</dbReference>
<dbReference type="InterPro" id="IPR023772">
    <property type="entry name" value="DNA-bd_HTH_TetR-type_CS"/>
</dbReference>
<keyword evidence="3" id="KW-0804">Transcription</keyword>
<dbReference type="EMBL" id="JBHMBW010000045">
    <property type="protein sequence ID" value="MFB9628465.1"/>
    <property type="molecule type" value="Genomic_DNA"/>
</dbReference>
<organism evidence="6 7">
    <name type="scientific">Nonomuraea helvata</name>
    <dbReference type="NCBI Taxonomy" id="37484"/>
    <lineage>
        <taxon>Bacteria</taxon>
        <taxon>Bacillati</taxon>
        <taxon>Actinomycetota</taxon>
        <taxon>Actinomycetes</taxon>
        <taxon>Streptosporangiales</taxon>
        <taxon>Streptosporangiaceae</taxon>
        <taxon>Nonomuraea</taxon>
    </lineage>
</organism>
<keyword evidence="1" id="KW-0805">Transcription regulation</keyword>
<keyword evidence="7" id="KW-1185">Reference proteome</keyword>
<dbReference type="PROSITE" id="PS01081">
    <property type="entry name" value="HTH_TETR_1"/>
    <property type="match status" value="1"/>
</dbReference>
<dbReference type="PROSITE" id="PS50977">
    <property type="entry name" value="HTH_TETR_2"/>
    <property type="match status" value="1"/>
</dbReference>
<dbReference type="Proteomes" id="UP001589532">
    <property type="component" value="Unassembled WGS sequence"/>
</dbReference>
<evidence type="ECO:0000256" key="1">
    <source>
        <dbReference type="ARBA" id="ARBA00023015"/>
    </source>
</evidence>
<evidence type="ECO:0000256" key="4">
    <source>
        <dbReference type="PROSITE-ProRule" id="PRU00335"/>
    </source>
</evidence>
<dbReference type="InterPro" id="IPR009057">
    <property type="entry name" value="Homeodomain-like_sf"/>
</dbReference>
<dbReference type="SUPFAM" id="SSF48498">
    <property type="entry name" value="Tetracyclin repressor-like, C-terminal domain"/>
    <property type="match status" value="1"/>
</dbReference>